<evidence type="ECO:0000256" key="2">
    <source>
        <dbReference type="SAM" id="SignalP"/>
    </source>
</evidence>
<dbReference type="AlphaFoldDB" id="A0A1H2PP86"/>
<gene>
    <name evidence="3" type="ORF">SAMN05216551_103220</name>
</gene>
<dbReference type="EMBL" id="FNLO01000003">
    <property type="protein sequence ID" value="SDV47690.1"/>
    <property type="molecule type" value="Genomic_DNA"/>
</dbReference>
<organism evidence="3 4">
    <name type="scientific">Chitinasiproducens palmae</name>
    <dbReference type="NCBI Taxonomy" id="1770053"/>
    <lineage>
        <taxon>Bacteria</taxon>
        <taxon>Pseudomonadati</taxon>
        <taxon>Pseudomonadota</taxon>
        <taxon>Betaproteobacteria</taxon>
        <taxon>Burkholderiales</taxon>
        <taxon>Burkholderiaceae</taxon>
        <taxon>Chitinasiproducens</taxon>
    </lineage>
</organism>
<protein>
    <submittedName>
        <fullName evidence="3">Uncharacterized protein</fullName>
    </submittedName>
</protein>
<accession>A0A1H2PP86</accession>
<dbReference type="Proteomes" id="UP000243719">
    <property type="component" value="Unassembled WGS sequence"/>
</dbReference>
<feature type="compositionally biased region" description="Basic residues" evidence="1">
    <location>
        <begin position="37"/>
        <end position="49"/>
    </location>
</feature>
<dbReference type="OrthoDB" id="8943325at2"/>
<sequence>MKKNLLFAAIAAAYLAGAAAPAVAATASKTAASKSTKSTKKARASSRGRKAAAAAPVAAAAAIPANAEKWSCNEARALYIAGDMKRDQILTVNFDGHNYKLPRVATTTGADRFYDAATGMDLVVIPFKAMLFNDRGDRTRLADECKTQAMAQENAPAPTQSNALLRDPVQSAPAAPRE</sequence>
<proteinExistence type="predicted"/>
<feature type="region of interest" description="Disordered" evidence="1">
    <location>
        <begin position="150"/>
        <end position="178"/>
    </location>
</feature>
<evidence type="ECO:0000256" key="1">
    <source>
        <dbReference type="SAM" id="MobiDB-lite"/>
    </source>
</evidence>
<keyword evidence="4" id="KW-1185">Reference proteome</keyword>
<reference evidence="4" key="1">
    <citation type="submission" date="2016-09" db="EMBL/GenBank/DDBJ databases">
        <authorList>
            <person name="Varghese N."/>
            <person name="Submissions S."/>
        </authorList>
    </citation>
    <scope>NUCLEOTIDE SEQUENCE [LARGE SCALE GENOMIC DNA]</scope>
    <source>
        <strain evidence="4">JS23</strain>
    </source>
</reference>
<feature type="chain" id="PRO_5017375441" evidence="2">
    <location>
        <begin position="25"/>
        <end position="178"/>
    </location>
</feature>
<evidence type="ECO:0000313" key="4">
    <source>
        <dbReference type="Proteomes" id="UP000243719"/>
    </source>
</evidence>
<name>A0A1H2PP86_9BURK</name>
<dbReference type="RefSeq" id="WP_091906383.1">
    <property type="nucleotide sequence ID" value="NZ_FNLO01000003.1"/>
</dbReference>
<dbReference type="STRING" id="1770053.SAMN05216551_103220"/>
<keyword evidence="2" id="KW-0732">Signal</keyword>
<feature type="signal peptide" evidence="2">
    <location>
        <begin position="1"/>
        <end position="24"/>
    </location>
</feature>
<feature type="region of interest" description="Disordered" evidence="1">
    <location>
        <begin position="30"/>
        <end position="49"/>
    </location>
</feature>
<evidence type="ECO:0000313" key="3">
    <source>
        <dbReference type="EMBL" id="SDV47690.1"/>
    </source>
</evidence>